<keyword evidence="10" id="KW-1185">Reference proteome</keyword>
<dbReference type="Proteomes" id="UP000825935">
    <property type="component" value="Chromosome 12"/>
</dbReference>
<evidence type="ECO:0000256" key="4">
    <source>
        <dbReference type="ARBA" id="ARBA00023163"/>
    </source>
</evidence>
<feature type="region of interest" description="Disordered" evidence="7">
    <location>
        <begin position="329"/>
        <end position="401"/>
    </location>
</feature>
<comment type="caution">
    <text evidence="9">The sequence shown here is derived from an EMBL/GenBank/DDBJ whole genome shotgun (WGS) entry which is preliminary data.</text>
</comment>
<dbReference type="FunFam" id="1.20.5.170:FF:000009">
    <property type="entry name" value="probable transcription factor PosF21"/>
    <property type="match status" value="1"/>
</dbReference>
<protein>
    <recommendedName>
        <fullName evidence="8">BZIP domain-containing protein</fullName>
    </recommendedName>
</protein>
<dbReference type="EMBL" id="CM035417">
    <property type="protein sequence ID" value="KAH7423732.1"/>
    <property type="molecule type" value="Genomic_DNA"/>
</dbReference>
<dbReference type="OrthoDB" id="1435597at2759"/>
<dbReference type="Pfam" id="PF00170">
    <property type="entry name" value="bZIP_1"/>
    <property type="match status" value="1"/>
</dbReference>
<evidence type="ECO:0000313" key="10">
    <source>
        <dbReference type="Proteomes" id="UP000825935"/>
    </source>
</evidence>
<feature type="domain" description="BZIP" evidence="8">
    <location>
        <begin position="497"/>
        <end position="560"/>
    </location>
</feature>
<sequence length="590" mass="65611">MGSISDAMEGMGDSYGELALQPLRIENSSRSNSEANGSSAIASTGEEGPLFNHLHGIFWPTQKSSVHVDQREHFPPLYASLLQYPPFLTPQFQGQPRSLLQPNAPPEVLSRLRSLSQPSTFFRDLLEDTSSHTHNKAVPTSWEGSASIKPPLPLKNGATFPLMSHLVSIPDHIMPSIDTSMGDEDPAAPSMPGLSSPFLPPLSPCTRNYQHTTRKYVANPNQVATNALSKRNGHRRSHSEVPCTFSTGMDAFVENNPMETPMLSRDAVRKEIPPHKSEAMKIHVKQELYWENEEDQGDMEAAAEQGDRDGGDDLFSMYIDVEKIDRIQDRDVADSSESNRRGTESVTRSRASSSASRDNERLPLVSSEKGESFQRSTGSDGEDSGKEEEGCMVDSKEGVLGTHDNQQLKEEVKCEDSCVSYHARHASIDAVVLSLKGENDTQQITSPTEDKAVRHQHSLSMDDGLKLKLNFSKGDFSVGEIKKIMANDRLTEIALVDPKRAKRILANRQSAARSKERKMRYIAELEKKVQTLQTEATTLSAQLTLIQRDSTTLFNENSELKLRLQAMEQQAKLREGDTQLLYESSRVTFR</sequence>
<evidence type="ECO:0000256" key="7">
    <source>
        <dbReference type="SAM" id="MobiDB-lite"/>
    </source>
</evidence>
<comment type="subcellular location">
    <subcellularLocation>
        <location evidence="1">Nucleus</location>
    </subcellularLocation>
</comment>
<dbReference type="InterPro" id="IPR044759">
    <property type="entry name" value="bZIP_RF2"/>
</dbReference>
<feature type="region of interest" description="Disordered" evidence="7">
    <location>
        <begin position="295"/>
        <end position="314"/>
    </location>
</feature>
<proteinExistence type="predicted"/>
<dbReference type="InterPro" id="IPR046347">
    <property type="entry name" value="bZIP_sf"/>
</dbReference>
<feature type="compositionally biased region" description="Low complexity" evidence="7">
    <location>
        <begin position="26"/>
        <end position="40"/>
    </location>
</feature>
<keyword evidence="6" id="KW-0175">Coiled coil</keyword>
<dbReference type="InterPro" id="IPR004827">
    <property type="entry name" value="bZIP"/>
</dbReference>
<keyword evidence="4" id="KW-0804">Transcription</keyword>
<dbReference type="GO" id="GO:0003677">
    <property type="term" value="F:DNA binding"/>
    <property type="evidence" value="ECO:0007669"/>
    <property type="project" value="UniProtKB-KW"/>
</dbReference>
<dbReference type="PANTHER" id="PTHR13690">
    <property type="entry name" value="TRANSCRIPTION FACTOR POSF21-RELATED"/>
    <property type="match status" value="1"/>
</dbReference>
<dbReference type="CDD" id="cd14703">
    <property type="entry name" value="bZIP_plant_RF2"/>
    <property type="match status" value="1"/>
</dbReference>
<dbReference type="SUPFAM" id="SSF57959">
    <property type="entry name" value="Leucine zipper domain"/>
    <property type="match status" value="1"/>
</dbReference>
<reference evidence="9" key="1">
    <citation type="submission" date="2021-08" db="EMBL/GenBank/DDBJ databases">
        <title>WGS assembly of Ceratopteris richardii.</title>
        <authorList>
            <person name="Marchant D.B."/>
            <person name="Chen G."/>
            <person name="Jenkins J."/>
            <person name="Shu S."/>
            <person name="Leebens-Mack J."/>
            <person name="Grimwood J."/>
            <person name="Schmutz J."/>
            <person name="Soltis P."/>
            <person name="Soltis D."/>
            <person name="Chen Z.-H."/>
        </authorList>
    </citation>
    <scope>NUCLEOTIDE SEQUENCE</scope>
    <source>
        <strain evidence="9">Whitten #5841</strain>
        <tissue evidence="9">Leaf</tissue>
    </source>
</reference>
<dbReference type="SMART" id="SM00338">
    <property type="entry name" value="BRLZ"/>
    <property type="match status" value="1"/>
</dbReference>
<feature type="compositionally biased region" description="Basic and acidic residues" evidence="7">
    <location>
        <begin position="329"/>
        <end position="343"/>
    </location>
</feature>
<dbReference type="Gene3D" id="1.20.5.170">
    <property type="match status" value="1"/>
</dbReference>
<feature type="coiled-coil region" evidence="6">
    <location>
        <begin position="515"/>
        <end position="570"/>
    </location>
</feature>
<dbReference type="PROSITE" id="PS50217">
    <property type="entry name" value="BZIP"/>
    <property type="match status" value="1"/>
</dbReference>
<feature type="region of interest" description="Disordered" evidence="7">
    <location>
        <begin position="22"/>
        <end position="46"/>
    </location>
</feature>
<evidence type="ECO:0000256" key="3">
    <source>
        <dbReference type="ARBA" id="ARBA00023125"/>
    </source>
</evidence>
<dbReference type="AlphaFoldDB" id="A0A8T2TM14"/>
<dbReference type="GO" id="GO:0005634">
    <property type="term" value="C:nucleus"/>
    <property type="evidence" value="ECO:0007669"/>
    <property type="project" value="UniProtKB-SubCell"/>
</dbReference>
<evidence type="ECO:0000256" key="5">
    <source>
        <dbReference type="ARBA" id="ARBA00023242"/>
    </source>
</evidence>
<evidence type="ECO:0000256" key="2">
    <source>
        <dbReference type="ARBA" id="ARBA00023015"/>
    </source>
</evidence>
<dbReference type="GO" id="GO:0003700">
    <property type="term" value="F:DNA-binding transcription factor activity"/>
    <property type="evidence" value="ECO:0007669"/>
    <property type="project" value="InterPro"/>
</dbReference>
<feature type="compositionally biased region" description="Basic and acidic residues" evidence="7">
    <location>
        <begin position="383"/>
        <end position="397"/>
    </location>
</feature>
<name>A0A8T2TM14_CERRI</name>
<evidence type="ECO:0000259" key="8">
    <source>
        <dbReference type="PROSITE" id="PS50217"/>
    </source>
</evidence>
<organism evidence="9 10">
    <name type="scientific">Ceratopteris richardii</name>
    <name type="common">Triangle waterfern</name>
    <dbReference type="NCBI Taxonomy" id="49495"/>
    <lineage>
        <taxon>Eukaryota</taxon>
        <taxon>Viridiplantae</taxon>
        <taxon>Streptophyta</taxon>
        <taxon>Embryophyta</taxon>
        <taxon>Tracheophyta</taxon>
        <taxon>Polypodiopsida</taxon>
        <taxon>Polypodiidae</taxon>
        <taxon>Polypodiales</taxon>
        <taxon>Pteridineae</taxon>
        <taxon>Pteridaceae</taxon>
        <taxon>Parkerioideae</taxon>
        <taxon>Ceratopteris</taxon>
    </lineage>
</organism>
<gene>
    <name evidence="9" type="ORF">KP509_12G070700</name>
</gene>
<keyword evidence="2" id="KW-0805">Transcription regulation</keyword>
<evidence type="ECO:0000313" key="9">
    <source>
        <dbReference type="EMBL" id="KAH7423732.1"/>
    </source>
</evidence>
<evidence type="ECO:0000256" key="6">
    <source>
        <dbReference type="SAM" id="Coils"/>
    </source>
</evidence>
<accession>A0A8T2TM14</accession>
<keyword evidence="5" id="KW-0539">Nucleus</keyword>
<evidence type="ECO:0000256" key="1">
    <source>
        <dbReference type="ARBA" id="ARBA00004123"/>
    </source>
</evidence>
<dbReference type="PANTHER" id="PTHR13690:SF124">
    <property type="entry name" value="TRANSCRIPTION FACTOR RF2A"/>
    <property type="match status" value="1"/>
</dbReference>
<keyword evidence="3" id="KW-0238">DNA-binding</keyword>